<accession>A0ABS4IW54</accession>
<name>A0ABS4IW54_9BACL</name>
<comment type="caution">
    <text evidence="1">The sequence shown here is derived from an EMBL/GenBank/DDBJ whole genome shotgun (WGS) entry which is preliminary data.</text>
</comment>
<reference evidence="1 2" key="1">
    <citation type="submission" date="2021-03" db="EMBL/GenBank/DDBJ databases">
        <title>Genomic Encyclopedia of Type Strains, Phase IV (KMG-IV): sequencing the most valuable type-strain genomes for metagenomic binning, comparative biology and taxonomic classification.</title>
        <authorList>
            <person name="Goeker M."/>
        </authorList>
    </citation>
    <scope>NUCLEOTIDE SEQUENCE [LARGE SCALE GENOMIC DNA]</scope>
    <source>
        <strain evidence="1 2">DSM 26048</strain>
    </source>
</reference>
<proteinExistence type="predicted"/>
<dbReference type="SUPFAM" id="SSF51445">
    <property type="entry name" value="(Trans)glycosidases"/>
    <property type="match status" value="1"/>
</dbReference>
<evidence type="ECO:0000313" key="2">
    <source>
        <dbReference type="Proteomes" id="UP001519287"/>
    </source>
</evidence>
<dbReference type="InterPro" id="IPR043751">
    <property type="entry name" value="DUF5696"/>
</dbReference>
<gene>
    <name evidence="1" type="ORF">J2Z66_003411</name>
</gene>
<dbReference type="EMBL" id="JAGGLB010000010">
    <property type="protein sequence ID" value="MBP1991804.1"/>
    <property type="molecule type" value="Genomic_DNA"/>
</dbReference>
<dbReference type="RefSeq" id="WP_209972531.1">
    <property type="nucleotide sequence ID" value="NZ_JAGGLB010000010.1"/>
</dbReference>
<dbReference type="Proteomes" id="UP001519287">
    <property type="component" value="Unassembled WGS sequence"/>
</dbReference>
<evidence type="ECO:0000313" key="1">
    <source>
        <dbReference type="EMBL" id="MBP1991804.1"/>
    </source>
</evidence>
<dbReference type="InterPro" id="IPR017853">
    <property type="entry name" value="GH"/>
</dbReference>
<sequence>MFSIRLKRKQGIVLILLLAAAACCLFVYRAASGSGMPSLKQMNMTMEQAPNMPVYEGEPWNPGSTDAEGFVTALENSNFVLRIDPLTTQTIVSIKRTGYEWRSNPPKQQLQAETVKGLLLSNLQSPFILEYFQASGDDKARRGITNAADIKLKKSFVKYDNDKGLQVTYFFEDTGIGFSLQYELTGYGLEVHVPTKGIEEKGEYALFSLEVLPYFGAAQAGEDGYLFVPDGPGGLIRFDADRSVTGQGYMHPIYGSEVSNVQPSLKGAARQTKRETIAYPVFGVKRQDEAYVAIVKEGEYAANIQALPPGLKSTLYSVDAKFQYREEYLHKMSRLTTPVKTVEKDRVPLDRSIEYRFLNGDQANYVGMAQTYRQYLADSKRLPQQLQTTAHIPLQLSVIGGNAQEAFNSSRYVAATTFAQATEMVKQLKDSGVESMRIIYYGWQNGGDFDATKRFPIESKLGGQAAAKSFVDAMHEMNLQVMFEDNFVYVDERSSLSAKSNGIRGIDGTVFMDQNNEFILKPELTAGYAVQTIARLKDIGVDGIHYNWLGELIFRDYEPKPTERKQAADVYRQLLAYTREELGETGIYQGNDYLLGEAGYISHFTLDSSYDFMIDETVPFYPIVLHGFVPYASTPANFRNDYTAEFLKAIEYGAVPSFYVTYESSQVLKNTPSEYLYSSEFALWKERIVQEYRDFDKLSLLYNRRIVNHEKKSDGIYVTTYEGGTQVIVDYGKKTFAVTGGGAE</sequence>
<dbReference type="PROSITE" id="PS51257">
    <property type="entry name" value="PROKAR_LIPOPROTEIN"/>
    <property type="match status" value="1"/>
</dbReference>
<keyword evidence="2" id="KW-1185">Reference proteome</keyword>
<organism evidence="1 2">
    <name type="scientific">Paenibacillus eucommiae</name>
    <dbReference type="NCBI Taxonomy" id="1355755"/>
    <lineage>
        <taxon>Bacteria</taxon>
        <taxon>Bacillati</taxon>
        <taxon>Bacillota</taxon>
        <taxon>Bacilli</taxon>
        <taxon>Bacillales</taxon>
        <taxon>Paenibacillaceae</taxon>
        <taxon>Paenibacillus</taxon>
    </lineage>
</organism>
<dbReference type="Gene3D" id="3.20.20.80">
    <property type="entry name" value="Glycosidases"/>
    <property type="match status" value="1"/>
</dbReference>
<dbReference type="Pfam" id="PF18952">
    <property type="entry name" value="DUF5696"/>
    <property type="match status" value="1"/>
</dbReference>
<protein>
    <submittedName>
        <fullName evidence="1">Uncharacterized protein</fullName>
    </submittedName>
</protein>